<dbReference type="Proteomes" id="UP000550136">
    <property type="component" value="Unassembled WGS sequence"/>
</dbReference>
<sequence>MLRLFVALRPPPAIRDLLADAMDGVPYARWQDDEQLHLTLRFIGEVDRPQGEDIAAMLAQIHAPAPTIRIAGVGIFAHRGRADALWADVQPQDALSHLHRKVDQACVRAGLPPERRAYRPHITLARIARSAGTGPEIDAWQARHAGLSSDPFVMTHLTLYQSHLGQGGASYEPVMRWPLGTGAADGQAGHAA</sequence>
<evidence type="ECO:0000256" key="2">
    <source>
        <dbReference type="HAMAP-Rule" id="MF_01940"/>
    </source>
</evidence>
<keyword evidence="1 2" id="KW-0378">Hydrolase</keyword>
<dbReference type="GO" id="GO:0004113">
    <property type="term" value="F:2',3'-cyclic-nucleotide 3'-phosphodiesterase activity"/>
    <property type="evidence" value="ECO:0007669"/>
    <property type="project" value="InterPro"/>
</dbReference>
<evidence type="ECO:0000313" key="3">
    <source>
        <dbReference type="EMBL" id="NNG58431.1"/>
    </source>
</evidence>
<dbReference type="InterPro" id="IPR004175">
    <property type="entry name" value="RNA_CPDase"/>
</dbReference>
<dbReference type="HAMAP" id="MF_01940">
    <property type="entry name" value="RNA_CPDase"/>
    <property type="match status" value="1"/>
</dbReference>
<dbReference type="EC" id="3.1.4.58" evidence="2"/>
<feature type="short sequence motif" description="HXTX 2" evidence="2">
    <location>
        <begin position="121"/>
        <end position="124"/>
    </location>
</feature>
<reference evidence="4 6" key="2">
    <citation type="submission" date="2020-12" db="EMBL/GenBank/DDBJ databases">
        <title>FDA dAtabase for Regulatory Grade micrObial Sequences (FDA-ARGOS): Supporting development and validation of Infectious Disease Dx tests.</title>
        <authorList>
            <person name="Sproer C."/>
            <person name="Gronow S."/>
            <person name="Severitt S."/>
            <person name="Schroder I."/>
            <person name="Tallon L."/>
            <person name="Sadzewicz L."/>
            <person name="Zhao X."/>
            <person name="Boylan J."/>
            <person name="Ott S."/>
            <person name="Bowen H."/>
            <person name="Vavikolanu K."/>
            <person name="Mehta A."/>
            <person name="Aluvathingal J."/>
            <person name="Nadendla S."/>
            <person name="Lowell S."/>
            <person name="Myers T."/>
            <person name="Yan Y."/>
            <person name="Sichtig H."/>
        </authorList>
    </citation>
    <scope>NUCLEOTIDE SEQUENCE [LARGE SCALE GENOMIC DNA]</scope>
    <source>
        <strain evidence="4 6">FDAARGOS_881</strain>
    </source>
</reference>
<dbReference type="PANTHER" id="PTHR35561">
    <property type="entry name" value="RNA 2',3'-CYCLIC PHOSPHODIESTERASE"/>
    <property type="match status" value="1"/>
</dbReference>
<protein>
    <recommendedName>
        <fullName evidence="2">RNA 2',3'-cyclic phosphodiesterase</fullName>
        <shortName evidence="2">RNA 2',3'-CPDase</shortName>
        <ecNumber evidence="2">3.1.4.58</ecNumber>
    </recommendedName>
</protein>
<dbReference type="EMBL" id="JABEOU010000035">
    <property type="protein sequence ID" value="NNG58431.1"/>
    <property type="molecule type" value="Genomic_DNA"/>
</dbReference>
<comment type="similarity">
    <text evidence="2">Belongs to the 2H phosphoesterase superfamily. ThpR family.</text>
</comment>
<dbReference type="EMBL" id="CP065713">
    <property type="protein sequence ID" value="QPT10341.1"/>
    <property type="molecule type" value="Genomic_DNA"/>
</dbReference>
<dbReference type="RefSeq" id="WP_007404651.1">
    <property type="nucleotide sequence ID" value="NZ_AP023323.1"/>
</dbReference>
<dbReference type="Proteomes" id="UP000594836">
    <property type="component" value="Chromosome"/>
</dbReference>
<reference evidence="3 5" key="1">
    <citation type="submission" date="2020-05" db="EMBL/GenBank/DDBJ databases">
        <title>Draft Genome Sequences of Sphingomonas sp. Isolated from the International Space Station.</title>
        <authorList>
            <person name="Bijlani S."/>
            <person name="Singh N.K."/>
            <person name="Mason C.E."/>
            <person name="Wang C.C."/>
            <person name="Venkateswaran K."/>
        </authorList>
    </citation>
    <scope>NUCLEOTIDE SEQUENCE [LARGE SCALE GENOMIC DNA]</scope>
    <source>
        <strain evidence="3 5">FKI-L5-BR-P1</strain>
    </source>
</reference>
<dbReference type="SUPFAM" id="SSF55144">
    <property type="entry name" value="LigT-like"/>
    <property type="match status" value="1"/>
</dbReference>
<dbReference type="Pfam" id="PF13563">
    <property type="entry name" value="2_5_RNA_ligase2"/>
    <property type="match status" value="1"/>
</dbReference>
<proteinExistence type="inferred from homology"/>
<evidence type="ECO:0000313" key="6">
    <source>
        <dbReference type="Proteomes" id="UP000594836"/>
    </source>
</evidence>
<feature type="short sequence motif" description="HXTX 1" evidence="2">
    <location>
        <begin position="37"/>
        <end position="40"/>
    </location>
</feature>
<accession>A0A411LMV2</accession>
<dbReference type="AlphaFoldDB" id="A0A411LMV2"/>
<gene>
    <name evidence="3" type="primary">thpR</name>
    <name evidence="3" type="ORF">HKX06_13755</name>
    <name evidence="4" type="ORF">I6G38_09175</name>
</gene>
<evidence type="ECO:0000256" key="1">
    <source>
        <dbReference type="ARBA" id="ARBA00022801"/>
    </source>
</evidence>
<evidence type="ECO:0000313" key="4">
    <source>
        <dbReference type="EMBL" id="QPT10341.1"/>
    </source>
</evidence>
<dbReference type="PANTHER" id="PTHR35561:SF1">
    <property type="entry name" value="RNA 2',3'-CYCLIC PHOSPHODIESTERASE"/>
    <property type="match status" value="1"/>
</dbReference>
<name>A0A411LMV2_SPHPI</name>
<comment type="function">
    <text evidence="2">Hydrolyzes RNA 2',3'-cyclic phosphodiester to an RNA 2'-phosphomonoester.</text>
</comment>
<dbReference type="OrthoDB" id="9793819at2"/>
<dbReference type="InterPro" id="IPR009097">
    <property type="entry name" value="Cyclic_Pdiesterase"/>
</dbReference>
<feature type="active site" description="Proton donor" evidence="2">
    <location>
        <position position="37"/>
    </location>
</feature>
<comment type="catalytic activity">
    <reaction evidence="2">
        <text>a 3'-end 2',3'-cyclophospho-ribonucleotide-RNA + H2O = a 3'-end 2'-phospho-ribonucleotide-RNA + H(+)</text>
        <dbReference type="Rhea" id="RHEA:11828"/>
        <dbReference type="Rhea" id="RHEA-COMP:10464"/>
        <dbReference type="Rhea" id="RHEA-COMP:17353"/>
        <dbReference type="ChEBI" id="CHEBI:15377"/>
        <dbReference type="ChEBI" id="CHEBI:15378"/>
        <dbReference type="ChEBI" id="CHEBI:83064"/>
        <dbReference type="ChEBI" id="CHEBI:173113"/>
        <dbReference type="EC" id="3.1.4.58"/>
    </reaction>
</comment>
<dbReference type="NCBIfam" id="TIGR02258">
    <property type="entry name" value="2_5_ligase"/>
    <property type="match status" value="1"/>
</dbReference>
<organism evidence="3 5">
    <name type="scientific">Sphingomonas paucimobilis</name>
    <name type="common">Pseudomonas paucimobilis</name>
    <dbReference type="NCBI Taxonomy" id="13689"/>
    <lineage>
        <taxon>Bacteria</taxon>
        <taxon>Pseudomonadati</taxon>
        <taxon>Pseudomonadota</taxon>
        <taxon>Alphaproteobacteria</taxon>
        <taxon>Sphingomonadales</taxon>
        <taxon>Sphingomonadaceae</taxon>
        <taxon>Sphingomonas</taxon>
    </lineage>
</organism>
<dbReference type="Gene3D" id="3.90.1140.10">
    <property type="entry name" value="Cyclic phosphodiesterase"/>
    <property type="match status" value="1"/>
</dbReference>
<evidence type="ECO:0000313" key="5">
    <source>
        <dbReference type="Proteomes" id="UP000550136"/>
    </source>
</evidence>
<dbReference type="GO" id="GO:0008664">
    <property type="term" value="F:RNA 2',3'-cyclic 3'-phosphodiesterase activity"/>
    <property type="evidence" value="ECO:0007669"/>
    <property type="project" value="UniProtKB-EC"/>
</dbReference>
<feature type="active site" description="Proton acceptor" evidence="2">
    <location>
        <position position="121"/>
    </location>
</feature>
<dbReference type="GeneID" id="78528450"/>